<dbReference type="InterPro" id="IPR000620">
    <property type="entry name" value="EamA_dom"/>
</dbReference>
<evidence type="ECO:0000256" key="7">
    <source>
        <dbReference type="SAM" id="Phobius"/>
    </source>
</evidence>
<keyword evidence="3 7" id="KW-0812">Transmembrane</keyword>
<feature type="transmembrane region" description="Helical" evidence="7">
    <location>
        <begin position="31"/>
        <end position="47"/>
    </location>
</feature>
<dbReference type="InterPro" id="IPR037185">
    <property type="entry name" value="EmrE-like"/>
</dbReference>
<comment type="similarity">
    <text evidence="2">Belongs to the EamA transporter family.</text>
</comment>
<evidence type="ECO:0000256" key="5">
    <source>
        <dbReference type="ARBA" id="ARBA00023136"/>
    </source>
</evidence>
<evidence type="ECO:0000256" key="1">
    <source>
        <dbReference type="ARBA" id="ARBA00004141"/>
    </source>
</evidence>
<dbReference type="Pfam" id="PF00892">
    <property type="entry name" value="EamA"/>
    <property type="match status" value="2"/>
</dbReference>
<sequence length="363" mass="39262">MKRVVTCVLLTALLFGTMETALKIGGSSFDSVQLTFLRFMIGGLILLPMGIKEAHENGYSLKAADIRWLTLVGAMGIPISMLCFQLGVERCNAATAAALICMNPLFTMVIAHIFTEEKMTSRKALAFAVGIVAGVFLIRPWNVEPGNTVPGIILMLVAAVTFAAYTVMGKRSIARIGTFMQTSVSFILGSLILLVVLVVTRRPVLAGITANPLVVLYSGIFVTGLGYLFYFIAIKYSDATTGSLAFFIKPAIAPIFAITILGESIEWNTVVGILFLLTASVITLTGEKNKVAEGAGNQEMETAREVAQEAERGLEREAAREFTAIESAQEDELAHIEAAEAAARQKHQERKERKALHTEKIQG</sequence>
<dbReference type="SUPFAM" id="SSF103481">
    <property type="entry name" value="Multidrug resistance efflux transporter EmrE"/>
    <property type="match status" value="2"/>
</dbReference>
<feature type="compositionally biased region" description="Basic and acidic residues" evidence="6">
    <location>
        <begin position="349"/>
        <end position="363"/>
    </location>
</feature>
<feature type="domain" description="EamA" evidence="8">
    <location>
        <begin position="150"/>
        <end position="284"/>
    </location>
</feature>
<proteinExistence type="inferred from homology"/>
<evidence type="ECO:0000256" key="3">
    <source>
        <dbReference type="ARBA" id="ARBA00022692"/>
    </source>
</evidence>
<feature type="transmembrane region" description="Helical" evidence="7">
    <location>
        <begin position="68"/>
        <end position="88"/>
    </location>
</feature>
<dbReference type="InterPro" id="IPR050638">
    <property type="entry name" value="AA-Vitamin_Transporters"/>
</dbReference>
<dbReference type="AlphaFoldDB" id="A0A6A8M855"/>
<gene>
    <name evidence="9" type="ORF">FYJ66_03670</name>
</gene>
<feature type="transmembrane region" description="Helical" evidence="7">
    <location>
        <begin position="148"/>
        <end position="167"/>
    </location>
</feature>
<name>A0A6A8M855_9FIRM</name>
<feature type="transmembrane region" description="Helical" evidence="7">
    <location>
        <begin position="124"/>
        <end position="142"/>
    </location>
</feature>
<dbReference type="GO" id="GO:0016020">
    <property type="term" value="C:membrane"/>
    <property type="evidence" value="ECO:0007669"/>
    <property type="project" value="UniProtKB-SubCell"/>
</dbReference>
<evidence type="ECO:0000256" key="4">
    <source>
        <dbReference type="ARBA" id="ARBA00022989"/>
    </source>
</evidence>
<keyword evidence="5 7" id="KW-0472">Membrane</keyword>
<comment type="subcellular location">
    <subcellularLocation>
        <location evidence="1">Membrane</location>
        <topology evidence="1">Multi-pass membrane protein</topology>
    </subcellularLocation>
</comment>
<dbReference type="Gene3D" id="1.10.3730.20">
    <property type="match status" value="1"/>
</dbReference>
<dbReference type="PANTHER" id="PTHR32322:SF2">
    <property type="entry name" value="EAMA DOMAIN-CONTAINING PROTEIN"/>
    <property type="match status" value="1"/>
</dbReference>
<comment type="caution">
    <text evidence="9">The sequence shown here is derived from an EMBL/GenBank/DDBJ whole genome shotgun (WGS) entry which is preliminary data.</text>
</comment>
<evidence type="ECO:0000313" key="9">
    <source>
        <dbReference type="EMBL" id="MST68688.1"/>
    </source>
</evidence>
<feature type="transmembrane region" description="Helical" evidence="7">
    <location>
        <begin position="212"/>
        <end position="232"/>
    </location>
</feature>
<evidence type="ECO:0000256" key="6">
    <source>
        <dbReference type="SAM" id="MobiDB-lite"/>
    </source>
</evidence>
<feature type="region of interest" description="Disordered" evidence="6">
    <location>
        <begin position="341"/>
        <end position="363"/>
    </location>
</feature>
<accession>A0A6A8M855</accession>
<evidence type="ECO:0000259" key="8">
    <source>
        <dbReference type="Pfam" id="PF00892"/>
    </source>
</evidence>
<feature type="domain" description="EamA" evidence="8">
    <location>
        <begin position="5"/>
        <end position="138"/>
    </location>
</feature>
<reference evidence="9" key="1">
    <citation type="submission" date="2019-09" db="EMBL/GenBank/DDBJ databases">
        <title>In-depth cultivation of the pig gut microbiome towards novel bacterial diversity and tailored functional studies.</title>
        <authorList>
            <person name="Wylensek D."/>
            <person name="Hitch T.C.A."/>
            <person name="Clavel T."/>
        </authorList>
    </citation>
    <scope>NUCLEOTIDE SEQUENCE</scope>
    <source>
        <strain evidence="9">RF-744-FAT-WT-3</strain>
    </source>
</reference>
<organism evidence="9">
    <name type="scientific">Baileyella intestinalis</name>
    <dbReference type="NCBI Taxonomy" id="2606709"/>
    <lineage>
        <taxon>Bacteria</taxon>
        <taxon>Bacillati</taxon>
        <taxon>Bacillota</taxon>
        <taxon>Clostridia</taxon>
        <taxon>Peptostreptococcales</taxon>
        <taxon>Anaerovoracaceae</taxon>
        <taxon>Baileyella</taxon>
    </lineage>
</organism>
<dbReference type="RefSeq" id="WP_154572168.1">
    <property type="nucleotide sequence ID" value="NZ_DBEZJY010000065.1"/>
</dbReference>
<dbReference type="PANTHER" id="PTHR32322">
    <property type="entry name" value="INNER MEMBRANE TRANSPORTER"/>
    <property type="match status" value="1"/>
</dbReference>
<feature type="transmembrane region" description="Helical" evidence="7">
    <location>
        <begin position="244"/>
        <end position="261"/>
    </location>
</feature>
<keyword evidence="4 7" id="KW-1133">Transmembrane helix</keyword>
<feature type="transmembrane region" description="Helical" evidence="7">
    <location>
        <begin position="179"/>
        <end position="200"/>
    </location>
</feature>
<feature type="transmembrane region" description="Helical" evidence="7">
    <location>
        <begin position="267"/>
        <end position="285"/>
    </location>
</feature>
<feature type="transmembrane region" description="Helical" evidence="7">
    <location>
        <begin position="94"/>
        <end position="115"/>
    </location>
</feature>
<evidence type="ECO:0000256" key="2">
    <source>
        <dbReference type="ARBA" id="ARBA00007362"/>
    </source>
</evidence>
<protein>
    <submittedName>
        <fullName evidence="9">DMT family transporter</fullName>
    </submittedName>
</protein>
<dbReference type="EMBL" id="VUNB01000003">
    <property type="protein sequence ID" value="MST68688.1"/>
    <property type="molecule type" value="Genomic_DNA"/>
</dbReference>